<sequence>MLPKSLFLSLGLLAFQAAQSVVALNATTIGDCPALSARTSAPKGVTDLRADDISLIGAMGDSIMAGALMMGVNGNGGTGILNISAITEYRGNSYAIGGDDSAITLAKFVQRYNSSLKGSSTGSHIGSLCLVPLGCIIIIGMKTIAGSRFESAWKMITIQIGSNDQCASCDSSSAEDVTAEAYGKYVSDAVERIRQNIPRVIVNLLGVFRVSPVYDISAGQEYCRPKNNDSSTIMNRSECSCFGANATEQDRRNMDALADSYNEKLLEIYNKYKANQSDTFAVVYQPANIDIAKFPIEALSLQTHQWIAKAVWNQIYLPQSSKPKVLEFDKDAQIYCPTESDRIQIN</sequence>
<accession>A0A1X2HHW7</accession>
<proteinExistence type="predicted"/>
<comment type="caution">
    <text evidence="2">The sequence shown here is derived from an EMBL/GenBank/DDBJ whole genome shotgun (WGS) entry which is preliminary data.</text>
</comment>
<dbReference type="Pfam" id="PF00657">
    <property type="entry name" value="Lipase_GDSL"/>
    <property type="match status" value="1"/>
</dbReference>
<protein>
    <recommendedName>
        <fullName evidence="4">SGNH hydrolase-type esterase domain-containing protein</fullName>
    </recommendedName>
</protein>
<gene>
    <name evidence="2" type="ORF">BCR43DRAFT_546773</name>
</gene>
<dbReference type="EMBL" id="MCGN01000004">
    <property type="protein sequence ID" value="ORY98046.1"/>
    <property type="molecule type" value="Genomic_DNA"/>
</dbReference>
<dbReference type="InterPro" id="IPR001087">
    <property type="entry name" value="GDSL"/>
</dbReference>
<dbReference type="STRING" id="13706.A0A1X2HHW7"/>
<dbReference type="InterPro" id="IPR036514">
    <property type="entry name" value="SGNH_hydro_sf"/>
</dbReference>
<dbReference type="GO" id="GO:0004620">
    <property type="term" value="F:phospholipase activity"/>
    <property type="evidence" value="ECO:0007669"/>
    <property type="project" value="InterPro"/>
</dbReference>
<dbReference type="GO" id="GO:0006644">
    <property type="term" value="P:phospholipid metabolic process"/>
    <property type="evidence" value="ECO:0007669"/>
    <property type="project" value="TreeGrafter"/>
</dbReference>
<dbReference type="InterPro" id="IPR038885">
    <property type="entry name" value="PLB1"/>
</dbReference>
<feature type="signal peptide" evidence="1">
    <location>
        <begin position="1"/>
        <end position="23"/>
    </location>
</feature>
<keyword evidence="3" id="KW-1185">Reference proteome</keyword>
<reference evidence="2 3" key="1">
    <citation type="submission" date="2016-07" db="EMBL/GenBank/DDBJ databases">
        <title>Pervasive Adenine N6-methylation of Active Genes in Fungi.</title>
        <authorList>
            <consortium name="DOE Joint Genome Institute"/>
            <person name="Mondo S.J."/>
            <person name="Dannebaum R.O."/>
            <person name="Kuo R.C."/>
            <person name="Labutti K."/>
            <person name="Haridas S."/>
            <person name="Kuo A."/>
            <person name="Salamov A."/>
            <person name="Ahrendt S.R."/>
            <person name="Lipzen A."/>
            <person name="Sullivan W."/>
            <person name="Andreopoulos W.B."/>
            <person name="Clum A."/>
            <person name="Lindquist E."/>
            <person name="Daum C."/>
            <person name="Ramamoorthy G.K."/>
            <person name="Gryganskyi A."/>
            <person name="Culley D."/>
            <person name="Magnuson J.K."/>
            <person name="James T.Y."/>
            <person name="O'Malley M.A."/>
            <person name="Stajich J.E."/>
            <person name="Spatafora J.W."/>
            <person name="Visel A."/>
            <person name="Grigoriev I.V."/>
        </authorList>
    </citation>
    <scope>NUCLEOTIDE SEQUENCE [LARGE SCALE GENOMIC DNA]</scope>
    <source>
        <strain evidence="2 3">NRRL 2496</strain>
    </source>
</reference>
<evidence type="ECO:0000256" key="1">
    <source>
        <dbReference type="SAM" id="SignalP"/>
    </source>
</evidence>
<dbReference type="InParanoid" id="A0A1X2HHW7"/>
<name>A0A1X2HHW7_SYNRA</name>
<dbReference type="OMA" id="WGVSASI"/>
<dbReference type="PANTHER" id="PTHR21325">
    <property type="entry name" value="PHOSPHOLIPASE B, PLB1"/>
    <property type="match status" value="1"/>
</dbReference>
<organism evidence="2 3">
    <name type="scientific">Syncephalastrum racemosum</name>
    <name type="common">Filamentous fungus</name>
    <dbReference type="NCBI Taxonomy" id="13706"/>
    <lineage>
        <taxon>Eukaryota</taxon>
        <taxon>Fungi</taxon>
        <taxon>Fungi incertae sedis</taxon>
        <taxon>Mucoromycota</taxon>
        <taxon>Mucoromycotina</taxon>
        <taxon>Mucoromycetes</taxon>
        <taxon>Mucorales</taxon>
        <taxon>Syncephalastraceae</taxon>
        <taxon>Syncephalastrum</taxon>
    </lineage>
</organism>
<dbReference type="Proteomes" id="UP000242180">
    <property type="component" value="Unassembled WGS sequence"/>
</dbReference>
<dbReference type="OrthoDB" id="10265800at2759"/>
<dbReference type="AlphaFoldDB" id="A0A1X2HHW7"/>
<dbReference type="SUPFAM" id="SSF52266">
    <property type="entry name" value="SGNH hydrolase"/>
    <property type="match status" value="1"/>
</dbReference>
<dbReference type="Gene3D" id="3.40.50.1110">
    <property type="entry name" value="SGNH hydrolase"/>
    <property type="match status" value="1"/>
</dbReference>
<keyword evidence="1" id="KW-0732">Signal</keyword>
<feature type="chain" id="PRO_5012032781" description="SGNH hydrolase-type esterase domain-containing protein" evidence="1">
    <location>
        <begin position="24"/>
        <end position="346"/>
    </location>
</feature>
<evidence type="ECO:0000313" key="2">
    <source>
        <dbReference type="EMBL" id="ORY98046.1"/>
    </source>
</evidence>
<evidence type="ECO:0008006" key="4">
    <source>
        <dbReference type="Google" id="ProtNLM"/>
    </source>
</evidence>
<evidence type="ECO:0000313" key="3">
    <source>
        <dbReference type="Proteomes" id="UP000242180"/>
    </source>
</evidence>
<dbReference type="PANTHER" id="PTHR21325:SF31">
    <property type="entry name" value="GH22081P-RELATED"/>
    <property type="match status" value="1"/>
</dbReference>